<dbReference type="EC" id="2.4.99.12" evidence="2"/>
<dbReference type="Pfam" id="PF04413">
    <property type="entry name" value="Glycos_transf_N"/>
    <property type="match status" value="1"/>
</dbReference>
<name>A0A0B0EBR4_9BACT</name>
<evidence type="ECO:0000259" key="6">
    <source>
        <dbReference type="Pfam" id="PF04413"/>
    </source>
</evidence>
<comment type="pathway">
    <text evidence="1">Bacterial outer membrane biogenesis; LPS core biosynthesis.</text>
</comment>
<evidence type="ECO:0000256" key="2">
    <source>
        <dbReference type="ARBA" id="ARBA00012621"/>
    </source>
</evidence>
<dbReference type="Proteomes" id="UP000030652">
    <property type="component" value="Unassembled WGS sequence"/>
</dbReference>
<reference evidence="7 8" key="1">
    <citation type="submission" date="2014-10" db="EMBL/GenBank/DDBJ databases">
        <title>Draft genome of anammox bacterium scalindua brodae, obtained using differential coverage binning of sequence data from two enrichment reactors.</title>
        <authorList>
            <person name="Speth D.R."/>
            <person name="Russ L."/>
            <person name="Kartal B."/>
            <person name="Op den Camp H.J."/>
            <person name="Dutilh B.E."/>
            <person name="Jetten M.S."/>
        </authorList>
    </citation>
    <scope>NUCLEOTIDE SEQUENCE [LARGE SCALE GENOMIC DNA]</scope>
    <source>
        <strain evidence="7">RU1</strain>
    </source>
</reference>
<sequence length="73" mass="8533">MGEIITAKSIIERIDEEFPEWETFISATTNTGFSVAERNFLNKNIFYFPLDLSWVTKKVILKKKAELYPSDRT</sequence>
<comment type="caution">
    <text evidence="7">The sequence shown here is derived from an EMBL/GenBank/DDBJ whole genome shotgun (WGS) entry which is preliminary data.</text>
</comment>
<feature type="domain" description="3-deoxy-D-manno-octulosonic-acid transferase N-terminal" evidence="6">
    <location>
        <begin position="1"/>
        <end position="64"/>
    </location>
</feature>
<evidence type="ECO:0000256" key="1">
    <source>
        <dbReference type="ARBA" id="ARBA00004713"/>
    </source>
</evidence>
<evidence type="ECO:0000313" key="8">
    <source>
        <dbReference type="Proteomes" id="UP000030652"/>
    </source>
</evidence>
<keyword evidence="7" id="KW-0328">Glycosyltransferase</keyword>
<evidence type="ECO:0000256" key="4">
    <source>
        <dbReference type="ARBA" id="ARBA00031445"/>
    </source>
</evidence>
<evidence type="ECO:0000313" key="7">
    <source>
        <dbReference type="EMBL" id="KHE90727.1"/>
    </source>
</evidence>
<dbReference type="InterPro" id="IPR038107">
    <property type="entry name" value="Glycos_transf_N_sf"/>
</dbReference>
<keyword evidence="7" id="KW-0808">Transferase</keyword>
<gene>
    <name evidence="7" type="primary">kdtA</name>
    <name evidence="7" type="ORF">SCABRO_03515</name>
</gene>
<proteinExistence type="predicted"/>
<dbReference type="AlphaFoldDB" id="A0A0B0EBR4"/>
<comment type="catalytic activity">
    <reaction evidence="5">
        <text>lipid IVA (E. coli) + CMP-3-deoxy-beta-D-manno-octulosonate = alpha-Kdo-(2-&gt;6)-lipid IVA (E. coli) + CMP + H(+)</text>
        <dbReference type="Rhea" id="RHEA:28066"/>
        <dbReference type="ChEBI" id="CHEBI:15378"/>
        <dbReference type="ChEBI" id="CHEBI:58603"/>
        <dbReference type="ChEBI" id="CHEBI:60364"/>
        <dbReference type="ChEBI" id="CHEBI:60377"/>
        <dbReference type="ChEBI" id="CHEBI:85987"/>
        <dbReference type="EC" id="2.4.99.12"/>
    </reaction>
</comment>
<evidence type="ECO:0000256" key="3">
    <source>
        <dbReference type="ARBA" id="ARBA00019077"/>
    </source>
</evidence>
<protein>
    <recommendedName>
        <fullName evidence="3">3-deoxy-D-manno-octulosonic acid transferase</fullName>
        <ecNumber evidence="2">2.4.99.12</ecNumber>
    </recommendedName>
    <alternativeName>
        <fullName evidence="4">Lipid IV(A) 3-deoxy-D-manno-octulosonic acid transferase</fullName>
    </alternativeName>
</protein>
<evidence type="ECO:0000256" key="5">
    <source>
        <dbReference type="ARBA" id="ARBA00049183"/>
    </source>
</evidence>
<dbReference type="InterPro" id="IPR007507">
    <property type="entry name" value="Glycos_transf_N"/>
</dbReference>
<dbReference type="Gene3D" id="3.40.50.11720">
    <property type="entry name" value="3-Deoxy-D-manno-octulosonic-acid transferase, N-terminal domain"/>
    <property type="match status" value="1"/>
</dbReference>
<dbReference type="GO" id="GO:0043842">
    <property type="term" value="F:Kdo transferase activity"/>
    <property type="evidence" value="ECO:0007669"/>
    <property type="project" value="UniProtKB-EC"/>
</dbReference>
<organism evidence="7 8">
    <name type="scientific">Candidatus Scalindua brodae</name>
    <dbReference type="NCBI Taxonomy" id="237368"/>
    <lineage>
        <taxon>Bacteria</taxon>
        <taxon>Pseudomonadati</taxon>
        <taxon>Planctomycetota</taxon>
        <taxon>Candidatus Brocadiia</taxon>
        <taxon>Candidatus Brocadiales</taxon>
        <taxon>Candidatus Scalinduaceae</taxon>
        <taxon>Candidatus Scalindua</taxon>
    </lineage>
</organism>
<accession>A0A0B0EBR4</accession>
<dbReference type="EMBL" id="JRYO01000243">
    <property type="protein sequence ID" value="KHE90727.1"/>
    <property type="molecule type" value="Genomic_DNA"/>
</dbReference>